<evidence type="ECO:0000256" key="2">
    <source>
        <dbReference type="ARBA" id="ARBA00012417"/>
    </source>
</evidence>
<dbReference type="GO" id="GO:0006260">
    <property type="term" value="P:DNA replication"/>
    <property type="evidence" value="ECO:0007669"/>
    <property type="project" value="UniProtKB-KW"/>
</dbReference>
<evidence type="ECO:0000256" key="5">
    <source>
        <dbReference type="ARBA" id="ARBA00022705"/>
    </source>
</evidence>
<keyword evidence="5" id="KW-0235">DNA replication</keyword>
<evidence type="ECO:0000313" key="11">
    <source>
        <dbReference type="EMBL" id="KAL3121293.1"/>
    </source>
</evidence>
<dbReference type="InterPro" id="IPR011335">
    <property type="entry name" value="Restrct_endonuc-II-like"/>
</dbReference>
<dbReference type="EMBL" id="JBICBT010000191">
    <property type="protein sequence ID" value="KAL3121293.1"/>
    <property type="molecule type" value="Genomic_DNA"/>
</dbReference>
<evidence type="ECO:0000313" key="12">
    <source>
        <dbReference type="Proteomes" id="UP001620626"/>
    </source>
</evidence>
<dbReference type="AlphaFoldDB" id="A0ABD2M1A4"/>
<evidence type="ECO:0000256" key="9">
    <source>
        <dbReference type="ARBA" id="ARBA00049244"/>
    </source>
</evidence>
<dbReference type="GO" id="GO:0006281">
    <property type="term" value="P:DNA repair"/>
    <property type="evidence" value="ECO:0007669"/>
    <property type="project" value="UniProtKB-ARBA"/>
</dbReference>
<dbReference type="SUPFAM" id="SSF52980">
    <property type="entry name" value="Restriction endonuclease-like"/>
    <property type="match status" value="1"/>
</dbReference>
<dbReference type="EC" id="2.7.7.7" evidence="2"/>
<dbReference type="Gene3D" id="3.10.10.10">
    <property type="entry name" value="HIV Type 1 Reverse Transcriptase, subunit A, domain 1"/>
    <property type="match status" value="1"/>
</dbReference>
<proteinExistence type="inferred from homology"/>
<dbReference type="Gene3D" id="3.40.960.10">
    <property type="entry name" value="VSR Endonuclease"/>
    <property type="match status" value="1"/>
</dbReference>
<comment type="similarity">
    <text evidence="1">Belongs to the DNA polymerase type-B family.</text>
</comment>
<dbReference type="Pfam" id="PF17919">
    <property type="entry name" value="RT_RNaseH_2"/>
    <property type="match status" value="1"/>
</dbReference>
<reference evidence="11 12" key="1">
    <citation type="submission" date="2024-10" db="EMBL/GenBank/DDBJ databases">
        <authorList>
            <person name="Kim D."/>
        </authorList>
    </citation>
    <scope>NUCLEOTIDE SEQUENCE [LARGE SCALE GENOMIC DNA]</scope>
    <source>
        <strain evidence="11">BH-2024</strain>
    </source>
</reference>
<dbReference type="CDD" id="cd00303">
    <property type="entry name" value="retropepsin_like"/>
    <property type="match status" value="1"/>
</dbReference>
<keyword evidence="12" id="KW-1185">Reference proteome</keyword>
<keyword evidence="8" id="KW-0238">DNA-binding</keyword>
<dbReference type="InterPro" id="IPR004868">
    <property type="entry name" value="DNA-dir_DNA_pol_B_mt/vir"/>
</dbReference>
<protein>
    <recommendedName>
        <fullName evidence="2">DNA-directed DNA polymerase</fullName>
        <ecNumber evidence="2">2.7.7.7</ecNumber>
    </recommendedName>
</protein>
<dbReference type="InterPro" id="IPR021109">
    <property type="entry name" value="Peptidase_aspartic_dom_sf"/>
</dbReference>
<dbReference type="PANTHER" id="PTHR33568">
    <property type="entry name" value="DNA POLYMERASE"/>
    <property type="match status" value="1"/>
</dbReference>
<keyword evidence="4" id="KW-0548">Nucleotidyltransferase</keyword>
<keyword evidence="3" id="KW-0808">Transferase</keyword>
<dbReference type="Pfam" id="PF03175">
    <property type="entry name" value="DNA_pol_B_2"/>
    <property type="match status" value="1"/>
</dbReference>
<name>A0ABD2M1A4_9BILA</name>
<dbReference type="Proteomes" id="UP001620626">
    <property type="component" value="Unassembled WGS sequence"/>
</dbReference>
<evidence type="ECO:0000256" key="8">
    <source>
        <dbReference type="ARBA" id="ARBA00023125"/>
    </source>
</evidence>
<feature type="domain" description="Peptidase A2" evidence="10">
    <location>
        <begin position="268"/>
        <end position="306"/>
    </location>
</feature>
<comment type="caution">
    <text evidence="11">The sequence shown here is derived from an EMBL/GenBank/DDBJ whole genome shotgun (WGS) entry which is preliminary data.</text>
</comment>
<keyword evidence="7" id="KW-0239">DNA-directed DNA polymerase</keyword>
<keyword evidence="6" id="KW-0378">Hydrolase</keyword>
<organism evidence="11 12">
    <name type="scientific">Heterodera trifolii</name>
    <dbReference type="NCBI Taxonomy" id="157864"/>
    <lineage>
        <taxon>Eukaryota</taxon>
        <taxon>Metazoa</taxon>
        <taxon>Ecdysozoa</taxon>
        <taxon>Nematoda</taxon>
        <taxon>Chromadorea</taxon>
        <taxon>Rhabditida</taxon>
        <taxon>Tylenchina</taxon>
        <taxon>Tylenchomorpha</taxon>
        <taxon>Tylenchoidea</taxon>
        <taxon>Heteroderidae</taxon>
        <taxon>Heteroderinae</taxon>
        <taxon>Heterodera</taxon>
    </lineage>
</organism>
<evidence type="ECO:0000259" key="10">
    <source>
        <dbReference type="PROSITE" id="PS50175"/>
    </source>
</evidence>
<dbReference type="GO" id="GO:0016787">
    <property type="term" value="F:hydrolase activity"/>
    <property type="evidence" value="ECO:0007669"/>
    <property type="project" value="UniProtKB-KW"/>
</dbReference>
<dbReference type="InterPro" id="IPR001995">
    <property type="entry name" value="Peptidase_A2_cat"/>
</dbReference>
<accession>A0ABD2M1A4</accession>
<dbReference type="InterPro" id="IPR041577">
    <property type="entry name" value="RT_RNaseH_2"/>
</dbReference>
<dbReference type="PROSITE" id="PS50175">
    <property type="entry name" value="ASP_PROT_RETROV"/>
    <property type="match status" value="1"/>
</dbReference>
<dbReference type="SUPFAM" id="SSF50630">
    <property type="entry name" value="Acid proteases"/>
    <property type="match status" value="1"/>
</dbReference>
<gene>
    <name evidence="11" type="ORF">niasHT_008275</name>
</gene>
<dbReference type="SUPFAM" id="SSF56672">
    <property type="entry name" value="DNA/RNA polymerases"/>
    <property type="match status" value="2"/>
</dbReference>
<dbReference type="PANTHER" id="PTHR33568:SF3">
    <property type="entry name" value="DNA-DIRECTED DNA POLYMERASE"/>
    <property type="match status" value="1"/>
</dbReference>
<dbReference type="GO" id="GO:0003677">
    <property type="term" value="F:DNA binding"/>
    <property type="evidence" value="ECO:0007669"/>
    <property type="project" value="UniProtKB-KW"/>
</dbReference>
<evidence type="ECO:0000256" key="6">
    <source>
        <dbReference type="ARBA" id="ARBA00022801"/>
    </source>
</evidence>
<evidence type="ECO:0000256" key="7">
    <source>
        <dbReference type="ARBA" id="ARBA00022932"/>
    </source>
</evidence>
<sequence>MLYGAQRHGFLDTVTLIIYPEAREIDCQSGRWLYIQGEKKLTQYDQLNGDIKEVPWEAIHKIARYGNIDLPEIGFTVFKNKVMANLSELYSPEHFTETLEAAEIHHEIVRLTKPSGAWSENSAKPEFLAGNIVSNGLFSFLKGGIFSANQIWVFCVCCYVTIGAVMRFLLPPFLAELANQLNVGESLVRVTRILQTTKRRKSELKRVAKENDQLQVARQSAIPLTQRWTNCNGAFTNGETQIAEVAVIELGRCDEDSRIGGIINGKKVIILLDSGAHVTLIGLSSAKMLGITKFYPPEVAEVTGIGPGVIPALGQAVVTLCIAGRPYRVPEKYQTELDAHLEKMLKTGVLVESNTPWVSPVTDQQQAFLALKTELTKSPSLRPPNYKKEFHLFTDASQIAWGGALMQKDNEGTLYAVAYCIGQLVPAYGLDVEEKPFFPHMANRPDNYGRQIYPTPDDYLAQGMMPEKRRQFDQWYEQHRHEPFLLDEALASYCKNDVDILMAALVAFRREFFEITKRQAVSETDDQESNASIDVLRECMTIASAIVPERGYDNAQNQSLLALRFFKWYEEKHGVKLQTAHSAGGEKRVANYSLDAWIEAEKRAIEVNGCVWHGCAKCFPEDNMLLPNGKSAGEVRERDAKRLDFLRNQIGRVDVYWECEIDQMLAADPEMRQMFGSYVDDGPLEIRAAFMGGRTGPRKLFHKAKEGEKISYFDFTSLYPSVNFETSYPVGHPKVHVLNQQVDWRCATDNPYDLSLLKVWVVPPRRCDVPVLPVKVGDRLCFPLCIKCAADYPTGGVDNEYNCTHND</sequence>
<comment type="catalytic activity">
    <reaction evidence="9">
        <text>DNA(n) + a 2'-deoxyribonucleoside 5'-triphosphate = DNA(n+1) + diphosphate</text>
        <dbReference type="Rhea" id="RHEA:22508"/>
        <dbReference type="Rhea" id="RHEA-COMP:17339"/>
        <dbReference type="Rhea" id="RHEA-COMP:17340"/>
        <dbReference type="ChEBI" id="CHEBI:33019"/>
        <dbReference type="ChEBI" id="CHEBI:61560"/>
        <dbReference type="ChEBI" id="CHEBI:173112"/>
        <dbReference type="EC" id="2.7.7.7"/>
    </reaction>
</comment>
<evidence type="ECO:0000256" key="1">
    <source>
        <dbReference type="ARBA" id="ARBA00005755"/>
    </source>
</evidence>
<evidence type="ECO:0000256" key="4">
    <source>
        <dbReference type="ARBA" id="ARBA00022695"/>
    </source>
</evidence>
<dbReference type="GO" id="GO:0003887">
    <property type="term" value="F:DNA-directed DNA polymerase activity"/>
    <property type="evidence" value="ECO:0007669"/>
    <property type="project" value="UniProtKB-KW"/>
</dbReference>
<dbReference type="InterPro" id="IPR043502">
    <property type="entry name" value="DNA/RNA_pol_sf"/>
</dbReference>
<evidence type="ECO:0000256" key="3">
    <source>
        <dbReference type="ARBA" id="ARBA00022679"/>
    </source>
</evidence>